<proteinExistence type="predicted"/>
<dbReference type="Proteomes" id="UP001597417">
    <property type="component" value="Unassembled WGS sequence"/>
</dbReference>
<sequence length="62" mass="7040">MRTNNTDKPTTSKRVRVCLDERHGFGHVDRIPPQRLAHQQAENDRATLERQCAATRSRGGKA</sequence>
<evidence type="ECO:0000313" key="2">
    <source>
        <dbReference type="Proteomes" id="UP001597417"/>
    </source>
</evidence>
<dbReference type="EMBL" id="JBHUKR010000022">
    <property type="protein sequence ID" value="MFD2421606.1"/>
    <property type="molecule type" value="Genomic_DNA"/>
</dbReference>
<gene>
    <name evidence="1" type="ORF">ACFSXZ_35275</name>
</gene>
<reference evidence="2" key="1">
    <citation type="journal article" date="2019" name="Int. J. Syst. Evol. Microbiol.">
        <title>The Global Catalogue of Microorganisms (GCM) 10K type strain sequencing project: providing services to taxonomists for standard genome sequencing and annotation.</title>
        <authorList>
            <consortium name="The Broad Institute Genomics Platform"/>
            <consortium name="The Broad Institute Genome Sequencing Center for Infectious Disease"/>
            <person name="Wu L."/>
            <person name="Ma J."/>
        </authorList>
    </citation>
    <scope>NUCLEOTIDE SEQUENCE [LARGE SCALE GENOMIC DNA]</scope>
    <source>
        <strain evidence="2">CGMCC 4.7645</strain>
    </source>
</reference>
<evidence type="ECO:0000313" key="1">
    <source>
        <dbReference type="EMBL" id="MFD2421606.1"/>
    </source>
</evidence>
<name>A0ABW5G3D5_9PSEU</name>
<comment type="caution">
    <text evidence="1">The sequence shown here is derived from an EMBL/GenBank/DDBJ whole genome shotgun (WGS) entry which is preliminary data.</text>
</comment>
<protein>
    <submittedName>
        <fullName evidence="1">Uncharacterized protein</fullName>
    </submittedName>
</protein>
<accession>A0ABW5G3D5</accession>
<keyword evidence="2" id="KW-1185">Reference proteome</keyword>
<organism evidence="1 2">
    <name type="scientific">Amycolatopsis pigmentata</name>
    <dbReference type="NCBI Taxonomy" id="450801"/>
    <lineage>
        <taxon>Bacteria</taxon>
        <taxon>Bacillati</taxon>
        <taxon>Actinomycetota</taxon>
        <taxon>Actinomycetes</taxon>
        <taxon>Pseudonocardiales</taxon>
        <taxon>Pseudonocardiaceae</taxon>
        <taxon>Amycolatopsis</taxon>
    </lineage>
</organism>
<dbReference type="RefSeq" id="WP_378270286.1">
    <property type="nucleotide sequence ID" value="NZ_JBHUKR010000022.1"/>
</dbReference>